<evidence type="ECO:0000256" key="6">
    <source>
        <dbReference type="SAM" id="Phobius"/>
    </source>
</evidence>
<keyword evidence="5 6" id="KW-0472">Membrane</keyword>
<dbReference type="GO" id="GO:0005886">
    <property type="term" value="C:plasma membrane"/>
    <property type="evidence" value="ECO:0007669"/>
    <property type="project" value="UniProtKB-SubCell"/>
</dbReference>
<protein>
    <submittedName>
        <fullName evidence="8">Flagellar protein FlaJ</fullName>
    </submittedName>
</protein>
<keyword evidence="8" id="KW-0966">Cell projection</keyword>
<dbReference type="PANTHER" id="PTHR35402:SF1">
    <property type="entry name" value="TYPE II SECRETION SYSTEM PROTEIN GSPF DOMAIN-CONTAINING PROTEIN"/>
    <property type="match status" value="1"/>
</dbReference>
<dbReference type="RefSeq" id="WP_091699375.1">
    <property type="nucleotide sequence ID" value="NZ_FOAK01000006.1"/>
</dbReference>
<dbReference type="Pfam" id="PF00482">
    <property type="entry name" value="T2SSF"/>
    <property type="match status" value="1"/>
</dbReference>
<feature type="transmembrane region" description="Helical" evidence="6">
    <location>
        <begin position="254"/>
        <end position="273"/>
    </location>
</feature>
<organism evidence="8 9">
    <name type="scientific">Methanobrevibacter gottschalkii</name>
    <dbReference type="NCBI Taxonomy" id="190974"/>
    <lineage>
        <taxon>Archaea</taxon>
        <taxon>Methanobacteriati</taxon>
        <taxon>Methanobacteriota</taxon>
        <taxon>Methanomada group</taxon>
        <taxon>Methanobacteria</taxon>
        <taxon>Methanobacteriales</taxon>
        <taxon>Methanobacteriaceae</taxon>
        <taxon>Methanobrevibacter</taxon>
    </lineage>
</organism>
<comment type="subcellular location">
    <subcellularLocation>
        <location evidence="1">Cell membrane</location>
        <topology evidence="1">Multi-pass membrane protein</topology>
    </subcellularLocation>
</comment>
<dbReference type="PANTHER" id="PTHR35402">
    <property type="entry name" value="INTEGRAL MEMBRANE PROTEIN-RELATED"/>
    <property type="match status" value="1"/>
</dbReference>
<proteinExistence type="predicted"/>
<keyword evidence="2" id="KW-1003">Cell membrane</keyword>
<keyword evidence="8" id="KW-0969">Cilium</keyword>
<evidence type="ECO:0000256" key="5">
    <source>
        <dbReference type="ARBA" id="ARBA00023136"/>
    </source>
</evidence>
<dbReference type="InterPro" id="IPR042094">
    <property type="entry name" value="T2SS_GspF_sf"/>
</dbReference>
<dbReference type="OrthoDB" id="77962at2157"/>
<name>A0A1H7KPL7_9EURY</name>
<evidence type="ECO:0000256" key="1">
    <source>
        <dbReference type="ARBA" id="ARBA00004651"/>
    </source>
</evidence>
<feature type="transmembrane region" description="Helical" evidence="6">
    <location>
        <begin position="205"/>
        <end position="234"/>
    </location>
</feature>
<evidence type="ECO:0000256" key="3">
    <source>
        <dbReference type="ARBA" id="ARBA00022692"/>
    </source>
</evidence>
<feature type="domain" description="Type II secretion system protein GspF" evidence="7">
    <location>
        <begin position="102"/>
        <end position="225"/>
    </location>
</feature>
<dbReference type="InterPro" id="IPR056569">
    <property type="entry name" value="ArlJ-like"/>
</dbReference>
<evidence type="ECO:0000313" key="9">
    <source>
        <dbReference type="Proteomes" id="UP000199506"/>
    </source>
</evidence>
<evidence type="ECO:0000313" key="8">
    <source>
        <dbReference type="EMBL" id="SEK87887.1"/>
    </source>
</evidence>
<accession>A0A1H7KPL7</accession>
<evidence type="ECO:0000256" key="2">
    <source>
        <dbReference type="ARBA" id="ARBA00022475"/>
    </source>
</evidence>
<feature type="transmembrane region" description="Helical" evidence="6">
    <location>
        <begin position="285"/>
        <end position="305"/>
    </location>
</feature>
<evidence type="ECO:0000259" key="7">
    <source>
        <dbReference type="Pfam" id="PF00482"/>
    </source>
</evidence>
<keyword evidence="3 6" id="KW-0812">Transmembrane</keyword>
<dbReference type="EMBL" id="FOAK01000006">
    <property type="protein sequence ID" value="SEK87887.1"/>
    <property type="molecule type" value="Genomic_DNA"/>
</dbReference>
<dbReference type="Proteomes" id="UP000199506">
    <property type="component" value="Unassembled WGS sequence"/>
</dbReference>
<dbReference type="InterPro" id="IPR018076">
    <property type="entry name" value="T2SS_GspF_dom"/>
</dbReference>
<dbReference type="AlphaFoldDB" id="A0A1H7KPL7"/>
<dbReference type="Gene3D" id="1.20.81.30">
    <property type="entry name" value="Type II secretion system (T2SS), domain F"/>
    <property type="match status" value="1"/>
</dbReference>
<reference evidence="8 9" key="1">
    <citation type="submission" date="2016-10" db="EMBL/GenBank/DDBJ databases">
        <authorList>
            <person name="de Groot N.N."/>
        </authorList>
    </citation>
    <scope>NUCLEOTIDE SEQUENCE [LARGE SCALE GENOMIC DNA]</scope>
    <source>
        <strain evidence="8 9">DSM 11978</strain>
    </source>
</reference>
<keyword evidence="4 6" id="KW-1133">Transmembrane helix</keyword>
<keyword evidence="8" id="KW-0282">Flagellum</keyword>
<gene>
    <name evidence="8" type="ORF">SAMN05216439_1618</name>
</gene>
<feature type="transmembrane region" description="Helical" evidence="6">
    <location>
        <begin position="41"/>
        <end position="63"/>
    </location>
</feature>
<evidence type="ECO:0000256" key="4">
    <source>
        <dbReference type="ARBA" id="ARBA00022989"/>
    </source>
</evidence>
<sequence>MKFNIINNLTLFLDNNVPEKYLFKINEFLLSGSISTEASKVLSIIIIFILVTEIFLVIALTLFNLPFSILIFPFFIIPIIFTYIIVQQEKRAQEIEHTAPDFLRQLSSMLQVGLSFENAMEDMSHYSSGPLYDEIRRAIIEIRMGQNFDDAWRAMSKRLKSKELERIFGIILDGRKSGSSISTVLLDVSNDLRDLMALKRERKSAVMMSVMFLLISAIAATPFAMGMVSVYSNFMQSYGMESEMIISAPLVGEMYLIIHSFLVGFIISVIMYGEVKTGLKFSLPLVAASFGIFYIISTFGGTLFMGGF</sequence>
<feature type="transmembrane region" description="Helical" evidence="6">
    <location>
        <begin position="69"/>
        <end position="86"/>
    </location>
</feature>
<dbReference type="STRING" id="190974.SAMN05216439_1618"/>